<feature type="domain" description="Methyltransferase type 11" evidence="1">
    <location>
        <begin position="3"/>
        <end position="45"/>
    </location>
</feature>
<reference evidence="2" key="1">
    <citation type="journal article" date="2014" name="Front. Microbiol.">
        <title>High frequency of phylogenetically diverse reductive dehalogenase-homologous genes in deep subseafloor sedimentary metagenomes.</title>
        <authorList>
            <person name="Kawai M."/>
            <person name="Futagami T."/>
            <person name="Toyoda A."/>
            <person name="Takaki Y."/>
            <person name="Nishi S."/>
            <person name="Hori S."/>
            <person name="Arai W."/>
            <person name="Tsubouchi T."/>
            <person name="Morono Y."/>
            <person name="Uchiyama I."/>
            <person name="Ito T."/>
            <person name="Fujiyama A."/>
            <person name="Inagaki F."/>
            <person name="Takami H."/>
        </authorList>
    </citation>
    <scope>NUCLEOTIDE SEQUENCE</scope>
    <source>
        <strain evidence="2">Expedition CK06-06</strain>
    </source>
</reference>
<dbReference type="AlphaFoldDB" id="X1NCV6"/>
<evidence type="ECO:0000313" key="2">
    <source>
        <dbReference type="EMBL" id="GAI24650.1"/>
    </source>
</evidence>
<dbReference type="SUPFAM" id="SSF53335">
    <property type="entry name" value="S-adenosyl-L-methionine-dependent methyltransferases"/>
    <property type="match status" value="1"/>
</dbReference>
<name>X1NCV6_9ZZZZ</name>
<protein>
    <recommendedName>
        <fullName evidence="1">Methyltransferase type 11 domain-containing protein</fullName>
    </recommendedName>
</protein>
<organism evidence="2">
    <name type="scientific">marine sediment metagenome</name>
    <dbReference type="NCBI Taxonomy" id="412755"/>
    <lineage>
        <taxon>unclassified sequences</taxon>
        <taxon>metagenomes</taxon>
        <taxon>ecological metagenomes</taxon>
    </lineage>
</organism>
<dbReference type="Pfam" id="PF08241">
    <property type="entry name" value="Methyltransf_11"/>
    <property type="match status" value="1"/>
</dbReference>
<dbReference type="CDD" id="cd02440">
    <property type="entry name" value="AdoMet_MTases"/>
    <property type="match status" value="1"/>
</dbReference>
<dbReference type="Gene3D" id="3.40.50.150">
    <property type="entry name" value="Vaccinia Virus protein VP39"/>
    <property type="match status" value="1"/>
</dbReference>
<comment type="caution">
    <text evidence="2">The sequence shown here is derived from an EMBL/GenBank/DDBJ whole genome shotgun (WGS) entry which is preliminary data.</text>
</comment>
<dbReference type="EMBL" id="BARV01013631">
    <property type="protein sequence ID" value="GAI24650.1"/>
    <property type="molecule type" value="Genomic_DNA"/>
</dbReference>
<dbReference type="GO" id="GO:0008757">
    <property type="term" value="F:S-adenosylmethionine-dependent methyltransferase activity"/>
    <property type="evidence" value="ECO:0007669"/>
    <property type="project" value="InterPro"/>
</dbReference>
<proteinExistence type="predicted"/>
<gene>
    <name evidence="2" type="ORF">S06H3_24479</name>
</gene>
<dbReference type="InterPro" id="IPR029063">
    <property type="entry name" value="SAM-dependent_MTases_sf"/>
</dbReference>
<evidence type="ECO:0000259" key="1">
    <source>
        <dbReference type="Pfam" id="PF08241"/>
    </source>
</evidence>
<accession>X1NCV6</accession>
<dbReference type="InterPro" id="IPR013216">
    <property type="entry name" value="Methyltransf_11"/>
</dbReference>
<feature type="non-terminal residue" evidence="2">
    <location>
        <position position="1"/>
    </location>
</feature>
<sequence>AIRLPYPYKKFDVVFLSFTLELFDTPEIPKILKEVRRVLKPDGRLGIVSLSKDNKNIFIQTNNFGFKFVKYIFII</sequence>